<dbReference type="Pfam" id="PF13639">
    <property type="entry name" value="zf-RING_2"/>
    <property type="match status" value="1"/>
</dbReference>
<feature type="domain" description="RING-type" evidence="14">
    <location>
        <begin position="1913"/>
        <end position="1953"/>
    </location>
</feature>
<dbReference type="FunCoup" id="A0A6P5L3Y5">
    <property type="interactions" value="3268"/>
</dbReference>
<dbReference type="Gene3D" id="3.30.40.10">
    <property type="entry name" value="Zinc/RING finger domain, C3HC4 (zinc finger)"/>
    <property type="match status" value="1"/>
</dbReference>
<protein>
    <recommendedName>
        <fullName evidence="4">RING-type E3 ubiquitin transferase</fullName>
        <ecNumber evidence="4">2.3.2.27</ecNumber>
    </recommendedName>
</protein>
<dbReference type="Pfam" id="PF24525">
    <property type="entry name" value="TTC3"/>
    <property type="match status" value="1"/>
</dbReference>
<dbReference type="CTD" id="7267"/>
<dbReference type="KEGG" id="pcw:110214764"/>
<feature type="region of interest" description="Disordered" evidence="13">
    <location>
        <begin position="754"/>
        <end position="785"/>
    </location>
</feature>
<evidence type="ECO:0000256" key="4">
    <source>
        <dbReference type="ARBA" id="ARBA00012483"/>
    </source>
</evidence>
<keyword evidence="12" id="KW-0175">Coiled coil</keyword>
<name>A0A6P5L3Y5_PHACI</name>
<dbReference type="InterPro" id="IPR056872">
    <property type="entry name" value="TTC3/DZIP3-like_helical"/>
</dbReference>
<dbReference type="InterPro" id="IPR043866">
    <property type="entry name" value="TTC3/DZIP3_dom"/>
</dbReference>
<keyword evidence="9" id="KW-0862">Zinc</keyword>
<evidence type="ECO:0000256" key="1">
    <source>
        <dbReference type="ARBA" id="ARBA00000900"/>
    </source>
</evidence>
<dbReference type="CDD" id="cd01671">
    <property type="entry name" value="CARD"/>
    <property type="match status" value="1"/>
</dbReference>
<dbReference type="FunFam" id="1.25.40.10:FF:000143">
    <property type="entry name" value="E3 ubiquitin-protein ligase TTC3 isoform X2"/>
    <property type="match status" value="1"/>
</dbReference>
<keyword evidence="15" id="KW-1185">Reference proteome</keyword>
<dbReference type="Pfam" id="PF24905">
    <property type="entry name" value="TTC3_9th"/>
    <property type="match status" value="1"/>
</dbReference>
<dbReference type="PANTHER" id="PTHR17550:SF4">
    <property type="entry name" value="E3 UBIQUITIN-PROTEIN LIGASE TTC3"/>
    <property type="match status" value="1"/>
</dbReference>
<dbReference type="GeneID" id="110214764"/>
<keyword evidence="5" id="KW-0963">Cytoplasm</keyword>
<dbReference type="InterPro" id="IPR001841">
    <property type="entry name" value="Znf_RING"/>
</dbReference>
<gene>
    <name evidence="16" type="primary">TTC3</name>
</gene>
<dbReference type="PROSITE" id="PS50005">
    <property type="entry name" value="TPR"/>
    <property type="match status" value="1"/>
</dbReference>
<dbReference type="CDD" id="cd16481">
    <property type="entry name" value="RING-H2_TTC3"/>
    <property type="match status" value="1"/>
</dbReference>
<dbReference type="InterPro" id="IPR013083">
    <property type="entry name" value="Znf_RING/FYVE/PHD"/>
</dbReference>
<evidence type="ECO:0000256" key="6">
    <source>
        <dbReference type="ARBA" id="ARBA00022679"/>
    </source>
</evidence>
<evidence type="ECO:0000256" key="13">
    <source>
        <dbReference type="SAM" id="MobiDB-lite"/>
    </source>
</evidence>
<evidence type="ECO:0000256" key="11">
    <source>
        <dbReference type="PROSITE-ProRule" id="PRU00339"/>
    </source>
</evidence>
<comment type="catalytic activity">
    <reaction evidence="1">
        <text>S-ubiquitinyl-[E2 ubiquitin-conjugating enzyme]-L-cysteine + [acceptor protein]-L-lysine = [E2 ubiquitin-conjugating enzyme]-L-cysteine + N(6)-ubiquitinyl-[acceptor protein]-L-lysine.</text>
        <dbReference type="EC" id="2.3.2.27"/>
    </reaction>
</comment>
<dbReference type="RefSeq" id="XP_020851484.1">
    <property type="nucleotide sequence ID" value="XM_020995825.1"/>
</dbReference>
<organism evidence="15 16">
    <name type="scientific">Phascolarctos cinereus</name>
    <name type="common">Koala</name>
    <dbReference type="NCBI Taxonomy" id="38626"/>
    <lineage>
        <taxon>Eukaryota</taxon>
        <taxon>Metazoa</taxon>
        <taxon>Chordata</taxon>
        <taxon>Craniata</taxon>
        <taxon>Vertebrata</taxon>
        <taxon>Euteleostomi</taxon>
        <taxon>Mammalia</taxon>
        <taxon>Metatheria</taxon>
        <taxon>Diprotodontia</taxon>
        <taxon>Phascolarctidae</taxon>
        <taxon>Phascolarctos</taxon>
    </lineage>
</organism>
<dbReference type="SUPFAM" id="SSF48452">
    <property type="entry name" value="TPR-like"/>
    <property type="match status" value="2"/>
</dbReference>
<dbReference type="InterPro" id="IPR011029">
    <property type="entry name" value="DEATH-like_dom_sf"/>
</dbReference>
<dbReference type="EC" id="2.3.2.27" evidence="4"/>
<reference evidence="16" key="1">
    <citation type="submission" date="2025-08" db="UniProtKB">
        <authorList>
            <consortium name="RefSeq"/>
        </authorList>
    </citation>
    <scope>IDENTIFICATION</scope>
    <source>
        <tissue evidence="16">Spleen</tissue>
    </source>
</reference>
<evidence type="ECO:0000256" key="5">
    <source>
        <dbReference type="ARBA" id="ARBA00022490"/>
    </source>
</evidence>
<comment type="subcellular location">
    <subcellularLocation>
        <location evidence="2">Cytoplasm</location>
    </subcellularLocation>
</comment>
<dbReference type="InterPro" id="IPR019734">
    <property type="entry name" value="TPR_rpt"/>
</dbReference>
<comment type="pathway">
    <text evidence="3">Protein modification; protein ubiquitination.</text>
</comment>
<feature type="compositionally biased region" description="Basic and acidic residues" evidence="13">
    <location>
        <begin position="755"/>
        <end position="783"/>
    </location>
</feature>
<sequence>MENSISEADLIGSSYVRITKLCCEQGGAYPRKYSQVKANLELDICKIWCSKPLHVLRDYCDVIKIYIFWPLLFQREQNPVVSQLHPCIDISSSSTCELSLKRLQHIELLEDIVDLAKKVVDDQFFIGGILRIGYKIENKILAIEEAFNWVKYTGEFRVLRKLERAENCWPMLSIFFTEYKYHITKVVLEDCNLVEEFEYQNCAACIKEGEIMKTRGNEEFSEERFDTAITYYTRAIEFRPENHLLYSNRALCFLRTGQFKSALGDGKRATILKYNWPKGHYRFCDALSMLGEHAWALEANERAQHLCRNYPDGMKDLTQQNIKLQKQVEELRGSKHGNHQIRKSFYGKRLSSGCNSPRPLHYGFLNFMETNEENKVLRLASKYRDYYQYQNLKVSREILKLENKDYPLELPPGHSPKYKGKSKNKSDDMGKPSLQLNLQIDLQSLLDKQFSKSSRAVQQDFAILIKMLQSLIEEGCTALMDQHCRSAAKAFSRLLSDIDPNKLKQLNLALINYVLVIYGYAISLLGIGMPEELSEAEYQFKRIIEQYPNEGVDCLAYFGIGKVYLKKNRFSDALGHFQKSKTMIKLIPGVLTWPTTNVIIEESQAEKLQLILENHIEECKFPPDPDAVCCYQKCHGYSKIQIYLNDPDFKGFIRINCCQFCRVEFHISCWKKLKTTIFNDKNDKDFLQGTCLTPDCRGIISKIVIFGATGHIKCEFEHRVTKERDPPRPVMKQKCSSVEKLKVKEERKVKRKLQKKEARKIARERLEENTRESSSSKHSDHKGFVQSCPFPDDRILQCIKQNADQIKSGIRDASKLLRELLSWKVINTEDYADSVFNGSLLAETVEHLLDHLIRKNNRVNTRIFLHVLSEIEEINPKLRDWIQKLNSLGLDATRMFFSRHGDSIKKLDFKLVTVLWVEKYGHKLDHIIASCEERKIVEYFNNPGSLKEARYIIWLLEENREKFPALHTALDEFFDIMDGPCTILKKQENEDISTNGVKVKNKTRKKKHKESKPVIILSGVGGVTQNDDKTGTDESTLLHSNSYDPFVVPEYLRDEVEEFEALYEKNSSNNSNYQKLLDSNLDPKCEPLYDYFSQILEEHGPLEIDDKLLVGEYEHFPEETRKIVEEAGGLKSFLLDSLRFVMIDNYIGLMKDAVQLKKNKATGSAGEESLDEKDSMLSPCFQKNASQLKLQLNPAAKEFKPVSSNSFTPGSKNKKVNKGGKYVAPGYMPYIPFNTVFSNQGFDANNTSVSVSYANVLPQSSQCINLYTTVSDVSSDCQTKRKVPLVSAVSPITDTDRRDNYVHGNYEACHVNTEKTVLEKECSSDELSCEKQINQKTQKTTVKSDKDNTAKDAHVSNNDHCDFSTSKLEGEMKNTAVIKNTPCIRMVAIQVKKDLMHQEVNTVPFGPFETQQGDILRMEKEHQVLQEQLKEAREKYEQLKYRSTEETRELEEKLKRTMEENKISKTELNWFHQDLEVEMKKWQQEKKENQEKLKTLKNKVKKLTDTSEIYSRNNEEKDQQYASHLDEFLKISNKFANEKLKMEELIKKGKENYHETIKRAVAAEVSVLENWKNTDVNKLQINASKAEIYVKNLKSMNSSSVSYHNLESEINRWESFISKIKQEIEKAEFEFEDRIQKVKAGSQLDKLSKVTVPEFPLPENNLLIQGKPTHINDSAIMTYSTQVHPQLLSEFSCADDQSPVITPTNLLAGNQALALQNTSLHSISDCSMEIPSVLLQASYTDPCQVTQPSLMVKNSEMDTQLNQSSKGVVQTYASTPNQPQKNPFDSVMEHLATIFPNYSSVELLNFIQKVQDEDKTIDASSESDEIVRSVTELILDEQNKKTAVQENDVKTVSSAAAESSGLRHSAENVSVSSPSIGPTSPAVASRPWLVVGGPSKSKWQKSNDSPASSDDPCIICYEDLNQEHVCEMDCGHQFHKWCIEQWLKEQSTCPTCREYVLLAEEFPALCGSGRPA</sequence>
<dbReference type="Pfam" id="PF19179">
    <property type="entry name" value="TTC3_DZIP3_dom"/>
    <property type="match status" value="1"/>
</dbReference>
<evidence type="ECO:0000256" key="8">
    <source>
        <dbReference type="ARBA" id="ARBA00022771"/>
    </source>
</evidence>
<dbReference type="InterPro" id="IPR056870">
    <property type="entry name" value="TTC3/DZIP3/RBM44-like_helical"/>
</dbReference>
<keyword evidence="11" id="KW-0802">TPR repeat</keyword>
<evidence type="ECO:0000256" key="2">
    <source>
        <dbReference type="ARBA" id="ARBA00004496"/>
    </source>
</evidence>
<dbReference type="PANTHER" id="PTHR17550">
    <property type="entry name" value="E3 UBIQUITIN-PROTEIN LIGASE TTC3"/>
    <property type="match status" value="1"/>
</dbReference>
<dbReference type="PROSITE" id="PS50089">
    <property type="entry name" value="ZF_RING_2"/>
    <property type="match status" value="1"/>
</dbReference>
<accession>A0A6P5L3Y5</accession>
<dbReference type="Gene3D" id="1.25.40.10">
    <property type="entry name" value="Tetratricopeptide repeat domain"/>
    <property type="match status" value="2"/>
</dbReference>
<evidence type="ECO:0000256" key="12">
    <source>
        <dbReference type="SAM" id="Coils"/>
    </source>
</evidence>
<dbReference type="GO" id="GO:0006511">
    <property type="term" value="P:ubiquitin-dependent protein catabolic process"/>
    <property type="evidence" value="ECO:0007669"/>
    <property type="project" value="TreeGrafter"/>
</dbReference>
<evidence type="ECO:0000313" key="15">
    <source>
        <dbReference type="Proteomes" id="UP000515140"/>
    </source>
</evidence>
<proteinExistence type="predicted"/>
<evidence type="ECO:0000313" key="16">
    <source>
        <dbReference type="RefSeq" id="XP_020851484.1"/>
    </source>
</evidence>
<keyword evidence="6" id="KW-0808">Transferase</keyword>
<evidence type="ECO:0000256" key="3">
    <source>
        <dbReference type="ARBA" id="ARBA00004906"/>
    </source>
</evidence>
<dbReference type="SMART" id="SM00028">
    <property type="entry name" value="TPR"/>
    <property type="match status" value="4"/>
</dbReference>
<dbReference type="SMART" id="SM00184">
    <property type="entry name" value="RING"/>
    <property type="match status" value="1"/>
</dbReference>
<evidence type="ECO:0000256" key="10">
    <source>
        <dbReference type="PROSITE-ProRule" id="PRU00175"/>
    </source>
</evidence>
<dbReference type="InParanoid" id="A0A6P5L3Y5"/>
<feature type="region of interest" description="Disordered" evidence="13">
    <location>
        <begin position="1854"/>
        <end position="1881"/>
    </location>
</feature>
<dbReference type="GO" id="GO:0061630">
    <property type="term" value="F:ubiquitin protein ligase activity"/>
    <property type="evidence" value="ECO:0007669"/>
    <property type="project" value="UniProtKB-EC"/>
</dbReference>
<feature type="region of interest" description="Disordered" evidence="13">
    <location>
        <begin position="409"/>
        <end position="430"/>
    </location>
</feature>
<evidence type="ECO:0000256" key="9">
    <source>
        <dbReference type="ARBA" id="ARBA00022833"/>
    </source>
</evidence>
<feature type="compositionally biased region" description="Polar residues" evidence="13">
    <location>
        <begin position="1867"/>
        <end position="1878"/>
    </location>
</feature>
<dbReference type="SUPFAM" id="SSF57850">
    <property type="entry name" value="RING/U-box"/>
    <property type="match status" value="1"/>
</dbReference>
<evidence type="ECO:0000256" key="7">
    <source>
        <dbReference type="ARBA" id="ARBA00022723"/>
    </source>
</evidence>
<dbReference type="Pfam" id="PF24812">
    <property type="entry name" value="WHD_TTC3"/>
    <property type="match status" value="1"/>
</dbReference>
<dbReference type="GO" id="GO:0005737">
    <property type="term" value="C:cytoplasm"/>
    <property type="evidence" value="ECO:0007669"/>
    <property type="project" value="UniProtKB-SubCell"/>
</dbReference>
<feature type="coiled-coil region" evidence="12">
    <location>
        <begin position="1415"/>
        <end position="1513"/>
    </location>
</feature>
<dbReference type="InterPro" id="IPR011990">
    <property type="entry name" value="TPR-like_helical_dom_sf"/>
</dbReference>
<keyword evidence="8 10" id="KW-0863">Zinc-finger</keyword>
<dbReference type="UniPathway" id="UPA00143"/>
<feature type="repeat" description="TPR" evidence="11">
    <location>
        <begin position="209"/>
        <end position="242"/>
    </location>
</feature>
<dbReference type="GO" id="GO:0016567">
    <property type="term" value="P:protein ubiquitination"/>
    <property type="evidence" value="ECO:0007669"/>
    <property type="project" value="UniProtKB-UniPathway"/>
</dbReference>
<keyword evidence="7" id="KW-0479">Metal-binding</keyword>
<dbReference type="Proteomes" id="UP000515140">
    <property type="component" value="Unplaced"/>
</dbReference>
<dbReference type="InterPro" id="IPR056871">
    <property type="entry name" value="WH_TTC3"/>
</dbReference>
<dbReference type="GO" id="GO:0008270">
    <property type="term" value="F:zinc ion binding"/>
    <property type="evidence" value="ECO:0007669"/>
    <property type="project" value="UniProtKB-KW"/>
</dbReference>
<evidence type="ECO:0000259" key="14">
    <source>
        <dbReference type="PROSITE" id="PS50089"/>
    </source>
</evidence>
<dbReference type="Gene3D" id="1.10.533.10">
    <property type="entry name" value="Death Domain, Fas"/>
    <property type="match status" value="1"/>
</dbReference>